<evidence type="ECO:0008006" key="4">
    <source>
        <dbReference type="Google" id="ProtNLM"/>
    </source>
</evidence>
<feature type="transmembrane region" description="Helical" evidence="1">
    <location>
        <begin position="84"/>
        <end position="101"/>
    </location>
</feature>
<gene>
    <name evidence="2" type="ORF">GTI89_06980</name>
</gene>
<proteinExistence type="predicted"/>
<protein>
    <recommendedName>
        <fullName evidence="4">YitT family protein</fullName>
    </recommendedName>
</protein>
<name>A0A6I4XDZ3_ENTGA</name>
<evidence type="ECO:0000313" key="3">
    <source>
        <dbReference type="Proteomes" id="UP000439965"/>
    </source>
</evidence>
<keyword evidence="1" id="KW-0812">Transmembrane</keyword>
<dbReference type="InterPro" id="IPR003740">
    <property type="entry name" value="YitT"/>
</dbReference>
<organism evidence="2 3">
    <name type="scientific">Enterococcus gallinarum</name>
    <dbReference type="NCBI Taxonomy" id="1353"/>
    <lineage>
        <taxon>Bacteria</taxon>
        <taxon>Bacillati</taxon>
        <taxon>Bacillota</taxon>
        <taxon>Bacilli</taxon>
        <taxon>Lactobacillales</taxon>
        <taxon>Enterococcaceae</taxon>
        <taxon>Enterococcus</taxon>
    </lineage>
</organism>
<evidence type="ECO:0000256" key="1">
    <source>
        <dbReference type="SAM" id="Phobius"/>
    </source>
</evidence>
<comment type="caution">
    <text evidence="2">The sequence shown here is derived from an EMBL/GenBank/DDBJ whole genome shotgun (WGS) entry which is preliminary data.</text>
</comment>
<feature type="transmembrane region" description="Helical" evidence="1">
    <location>
        <begin position="54"/>
        <end position="78"/>
    </location>
</feature>
<dbReference type="Proteomes" id="UP000439965">
    <property type="component" value="Unassembled WGS sequence"/>
</dbReference>
<sequence>MKLVTRNEVLEESKAVLKIIAGNSLLGFAYAKWMKPNGIINGGVTSMAMILEKVTNVPIVYLTSGITTLLLVFCWLFLGKANFFKSIISSVFIIYFLLFFII</sequence>
<dbReference type="EMBL" id="WVTI01000004">
    <property type="protein sequence ID" value="MXS25797.1"/>
    <property type="molecule type" value="Genomic_DNA"/>
</dbReference>
<dbReference type="Pfam" id="PF02588">
    <property type="entry name" value="YitT_membrane"/>
    <property type="match status" value="1"/>
</dbReference>
<keyword evidence="1" id="KW-0472">Membrane</keyword>
<evidence type="ECO:0000313" key="2">
    <source>
        <dbReference type="EMBL" id="MXS25797.1"/>
    </source>
</evidence>
<keyword evidence="1" id="KW-1133">Transmembrane helix</keyword>
<accession>A0A6I4XDZ3</accession>
<dbReference type="AlphaFoldDB" id="A0A6I4XDZ3"/>
<reference evidence="2 3" key="1">
    <citation type="submission" date="2019-04" db="EMBL/GenBank/DDBJ databases">
        <title>Step-wise assembly of the neonatal virome modulated by breast feeding.</title>
        <authorList>
            <person name="Liang G."/>
            <person name="Bushman F."/>
        </authorList>
    </citation>
    <scope>NUCLEOTIDE SEQUENCE [LARGE SCALE GENOMIC DNA]</scope>
    <source>
        <strain evidence="2 3">E3404</strain>
    </source>
</reference>